<dbReference type="PANTHER" id="PTHR43622:SF1">
    <property type="entry name" value="3-DEHYDROQUINATE SYNTHASE"/>
    <property type="match status" value="1"/>
</dbReference>
<accession>A0ABS6UJQ4</accession>
<dbReference type="InterPro" id="IPR056179">
    <property type="entry name" value="DHQS_C"/>
</dbReference>
<comment type="cofactor">
    <cofactor evidence="2">
        <name>Co(2+)</name>
        <dbReference type="ChEBI" id="CHEBI:48828"/>
    </cofactor>
</comment>
<name>A0ABS6UJQ4_9PSEU</name>
<sequence>MQEEIRSLTVQSHRGEYPVRRMPVTRALPAHPLPSDRFVVDERVRQLHPVLETLAPDRQTLAVTADEELKSLDGVTGILSWLLDSGFHRGGTLYVVGGGTVQDAAAFAASVLHRGVPWVFVPTTLLAQGDSCIGSKSSINHGGYKNQLGTFFPPAGVIVDDHFLTTLAPSEVRSGVGEMLHYAVVGGGQLFDDWDLALAGGWDRLSTREMSALAMHAMAVKRDFVELDEFDTGVRRNLNFGHTFGHGLEFASGGRIPHGIAVAYGILLANDYAAQHGTLDPATRTRVERVVRRLVDGSELAQVNGRAVFQGMTKDKKRSDGEIELILIEDLGRPVRTRVPLDGHLELFIDDHLAAW</sequence>
<gene>
    <name evidence="9" type="ORF">I4I82_33045</name>
</gene>
<feature type="domain" description="3-dehydroquinate synthase C-terminal" evidence="8">
    <location>
        <begin position="175"/>
        <end position="317"/>
    </location>
</feature>
<keyword evidence="10" id="KW-1185">Reference proteome</keyword>
<keyword evidence="5" id="KW-0456">Lyase</keyword>
<evidence type="ECO:0000259" key="7">
    <source>
        <dbReference type="Pfam" id="PF01761"/>
    </source>
</evidence>
<evidence type="ECO:0000256" key="4">
    <source>
        <dbReference type="ARBA" id="ARBA00023027"/>
    </source>
</evidence>
<evidence type="ECO:0000256" key="6">
    <source>
        <dbReference type="ARBA" id="ARBA00023285"/>
    </source>
</evidence>
<evidence type="ECO:0000256" key="3">
    <source>
        <dbReference type="ARBA" id="ARBA00022723"/>
    </source>
</evidence>
<dbReference type="Pfam" id="PF01761">
    <property type="entry name" value="DHQ_synthase"/>
    <property type="match status" value="1"/>
</dbReference>
<evidence type="ECO:0000256" key="2">
    <source>
        <dbReference type="ARBA" id="ARBA00001941"/>
    </source>
</evidence>
<dbReference type="CDD" id="cd08195">
    <property type="entry name" value="DHQS"/>
    <property type="match status" value="1"/>
</dbReference>
<protein>
    <submittedName>
        <fullName evidence="9">3-dehydroquinate synthase</fullName>
    </submittedName>
</protein>
<organism evidence="9 10">
    <name type="scientific">Pseudonocardia oceani</name>
    <dbReference type="NCBI Taxonomy" id="2792013"/>
    <lineage>
        <taxon>Bacteria</taxon>
        <taxon>Bacillati</taxon>
        <taxon>Actinomycetota</taxon>
        <taxon>Actinomycetes</taxon>
        <taxon>Pseudonocardiales</taxon>
        <taxon>Pseudonocardiaceae</taxon>
        <taxon>Pseudonocardia</taxon>
    </lineage>
</organism>
<keyword evidence="3" id="KW-0479">Metal-binding</keyword>
<proteinExistence type="predicted"/>
<dbReference type="InterPro" id="IPR050071">
    <property type="entry name" value="Dehydroquinate_synthase"/>
</dbReference>
<dbReference type="Proteomes" id="UP000694300">
    <property type="component" value="Unassembled WGS sequence"/>
</dbReference>
<comment type="caution">
    <text evidence="9">The sequence shown here is derived from an EMBL/GenBank/DDBJ whole genome shotgun (WGS) entry which is preliminary data.</text>
</comment>
<dbReference type="RefSeq" id="WP_218590542.1">
    <property type="nucleotide sequence ID" value="NZ_JADQDE010000015.1"/>
</dbReference>
<dbReference type="InterPro" id="IPR030960">
    <property type="entry name" value="DHQS/DOIS_N"/>
</dbReference>
<dbReference type="PIRSF" id="PIRSF001455">
    <property type="entry name" value="DHQ_synth"/>
    <property type="match status" value="1"/>
</dbReference>
<evidence type="ECO:0000313" key="9">
    <source>
        <dbReference type="EMBL" id="MBW0132475.1"/>
    </source>
</evidence>
<evidence type="ECO:0000313" key="10">
    <source>
        <dbReference type="Proteomes" id="UP000694300"/>
    </source>
</evidence>
<dbReference type="PANTHER" id="PTHR43622">
    <property type="entry name" value="3-DEHYDROQUINATE SYNTHASE"/>
    <property type="match status" value="1"/>
</dbReference>
<dbReference type="Pfam" id="PF24621">
    <property type="entry name" value="DHQS_C"/>
    <property type="match status" value="1"/>
</dbReference>
<evidence type="ECO:0000256" key="5">
    <source>
        <dbReference type="ARBA" id="ARBA00023239"/>
    </source>
</evidence>
<reference evidence="9 10" key="1">
    <citation type="submission" date="2020-11" db="EMBL/GenBank/DDBJ databases">
        <title>Pseudonocardia abyssalis sp. nov. and Pseudonocardia oceani sp. nov., description and phylogenomic analysis of two novel actinomycetes isolated from the deep Southern Ocean.</title>
        <authorList>
            <person name="Parra J."/>
        </authorList>
    </citation>
    <scope>NUCLEOTIDE SEQUENCE [LARGE SCALE GENOMIC DNA]</scope>
    <source>
        <strain evidence="10">KRD185</strain>
    </source>
</reference>
<feature type="domain" description="3-dehydroquinate synthase N-terminal" evidence="7">
    <location>
        <begin position="61"/>
        <end position="173"/>
    </location>
</feature>
<dbReference type="InterPro" id="IPR030963">
    <property type="entry name" value="DHQ_synth_fam"/>
</dbReference>
<dbReference type="EMBL" id="JADQDF010000002">
    <property type="protein sequence ID" value="MBW0132475.1"/>
    <property type="molecule type" value="Genomic_DNA"/>
</dbReference>
<keyword evidence="4" id="KW-0520">NAD</keyword>
<evidence type="ECO:0000256" key="1">
    <source>
        <dbReference type="ARBA" id="ARBA00001911"/>
    </source>
</evidence>
<evidence type="ECO:0000259" key="8">
    <source>
        <dbReference type="Pfam" id="PF24621"/>
    </source>
</evidence>
<keyword evidence="6" id="KW-0170">Cobalt</keyword>
<comment type="cofactor">
    <cofactor evidence="1">
        <name>NAD(+)</name>
        <dbReference type="ChEBI" id="CHEBI:57540"/>
    </cofactor>
</comment>